<dbReference type="SUPFAM" id="SSF46785">
    <property type="entry name" value="Winged helix' DNA-binding domain"/>
    <property type="match status" value="1"/>
</dbReference>
<protein>
    <submittedName>
        <fullName evidence="5">HxlR-like helix-turn-helix domain-containing family protein</fullName>
    </submittedName>
</protein>
<evidence type="ECO:0000313" key="6">
    <source>
        <dbReference type="Proteomes" id="UP000194154"/>
    </source>
</evidence>
<dbReference type="OrthoDB" id="9791143at2"/>
<dbReference type="InterPro" id="IPR002577">
    <property type="entry name" value="HTH_HxlR"/>
</dbReference>
<sequence>MAKICKYGFDDSTIVNKRDLYGIGFTQNLLSGRWKYFILWFLKEDPKRFSEIKKFLSGISQGSLTKQLKELESDGLIHREVYPEVPPRVEYSLTEMGQEILPILKMMETYGKKHGEQADDYL</sequence>
<reference evidence="5 6" key="1">
    <citation type="journal article" date="2017" name="Int. J. Syst. Evol. Microbiol.">
        <title>Macrococcus canis sp. nov., a skin bacterium associated with infections in dogs.</title>
        <authorList>
            <person name="Gobeli Brawand S."/>
            <person name="Cotting K."/>
            <person name="Gomez-Sanz E."/>
            <person name="Collaud A."/>
            <person name="Thomann A."/>
            <person name="Brodard I."/>
            <person name="Rodriguez-Campos S."/>
            <person name="Strauss C."/>
            <person name="Perreten V."/>
        </authorList>
    </citation>
    <scope>NUCLEOTIDE SEQUENCE [LARGE SCALE GENOMIC DNA]</scope>
    <source>
        <strain evidence="5 6">KM45013</strain>
    </source>
</reference>
<dbReference type="InterPro" id="IPR011991">
    <property type="entry name" value="ArsR-like_HTH"/>
</dbReference>
<evidence type="ECO:0000256" key="3">
    <source>
        <dbReference type="ARBA" id="ARBA00023163"/>
    </source>
</evidence>
<feature type="domain" description="HTH hxlR-type" evidence="4">
    <location>
        <begin position="5"/>
        <end position="119"/>
    </location>
</feature>
<organism evidence="5 6">
    <name type="scientific">Macrococcoides canis</name>
    <dbReference type="NCBI Taxonomy" id="1855823"/>
    <lineage>
        <taxon>Bacteria</taxon>
        <taxon>Bacillati</taxon>
        <taxon>Bacillota</taxon>
        <taxon>Bacilli</taxon>
        <taxon>Bacillales</taxon>
        <taxon>Staphylococcaceae</taxon>
        <taxon>Macrococcoides</taxon>
    </lineage>
</organism>
<dbReference type="KEGG" id="mcak:MCCS_03760"/>
<keyword evidence="1" id="KW-0805">Transcription regulation</keyword>
<evidence type="ECO:0000256" key="2">
    <source>
        <dbReference type="ARBA" id="ARBA00023125"/>
    </source>
</evidence>
<evidence type="ECO:0000313" key="5">
    <source>
        <dbReference type="EMBL" id="ARQ06044.1"/>
    </source>
</evidence>
<dbReference type="STRING" id="1855823.MCCS_03760"/>
<dbReference type="PANTHER" id="PTHR33204:SF38">
    <property type="entry name" value="HTH-TYPE TRANSCRIPTIONAL ACTIVATOR HXLR"/>
    <property type="match status" value="1"/>
</dbReference>
<proteinExistence type="predicted"/>
<dbReference type="PANTHER" id="PTHR33204">
    <property type="entry name" value="TRANSCRIPTIONAL REGULATOR, MARR FAMILY"/>
    <property type="match status" value="1"/>
</dbReference>
<keyword evidence="6" id="KW-1185">Reference proteome</keyword>
<dbReference type="CDD" id="cd00090">
    <property type="entry name" value="HTH_ARSR"/>
    <property type="match status" value="1"/>
</dbReference>
<dbReference type="GeneID" id="35294526"/>
<dbReference type="GO" id="GO:0003677">
    <property type="term" value="F:DNA binding"/>
    <property type="evidence" value="ECO:0007669"/>
    <property type="project" value="UniProtKB-KW"/>
</dbReference>
<keyword evidence="2" id="KW-0238">DNA-binding</keyword>
<dbReference type="AlphaFoldDB" id="A0A1W7A968"/>
<name>A0A1W7A968_9STAP</name>
<dbReference type="Gene3D" id="1.10.10.10">
    <property type="entry name" value="Winged helix-like DNA-binding domain superfamily/Winged helix DNA-binding domain"/>
    <property type="match status" value="1"/>
</dbReference>
<gene>
    <name evidence="5" type="ORF">MCCS_03760</name>
</gene>
<evidence type="ECO:0000256" key="1">
    <source>
        <dbReference type="ARBA" id="ARBA00023015"/>
    </source>
</evidence>
<accession>A0A1W7A968</accession>
<dbReference type="PROSITE" id="PS51118">
    <property type="entry name" value="HTH_HXLR"/>
    <property type="match status" value="1"/>
</dbReference>
<dbReference type="InterPro" id="IPR036390">
    <property type="entry name" value="WH_DNA-bd_sf"/>
</dbReference>
<dbReference type="EMBL" id="CP021059">
    <property type="protein sequence ID" value="ARQ06044.1"/>
    <property type="molecule type" value="Genomic_DNA"/>
</dbReference>
<dbReference type="RefSeq" id="WP_086041735.1">
    <property type="nucleotide sequence ID" value="NZ_CBCRZA010000003.1"/>
</dbReference>
<keyword evidence="3" id="KW-0804">Transcription</keyword>
<dbReference type="Pfam" id="PF01638">
    <property type="entry name" value="HxlR"/>
    <property type="match status" value="1"/>
</dbReference>
<dbReference type="InterPro" id="IPR036388">
    <property type="entry name" value="WH-like_DNA-bd_sf"/>
</dbReference>
<dbReference type="Proteomes" id="UP000194154">
    <property type="component" value="Chromosome"/>
</dbReference>
<evidence type="ECO:0000259" key="4">
    <source>
        <dbReference type="PROSITE" id="PS51118"/>
    </source>
</evidence>